<evidence type="ECO:0000256" key="1">
    <source>
        <dbReference type="SAM" id="Coils"/>
    </source>
</evidence>
<dbReference type="SUPFAM" id="SSF56112">
    <property type="entry name" value="Protein kinase-like (PK-like)"/>
    <property type="match status" value="1"/>
</dbReference>
<name>A0A671Q6Z9_9TELE</name>
<dbReference type="InterPro" id="IPR001245">
    <property type="entry name" value="Ser-Thr/Tyr_kinase_cat_dom"/>
</dbReference>
<evidence type="ECO:0000256" key="2">
    <source>
        <dbReference type="SAM" id="MobiDB-lite"/>
    </source>
</evidence>
<protein>
    <submittedName>
        <fullName evidence="4">Mitogen-activated protein kinase kinase kinase 9</fullName>
    </submittedName>
</protein>
<keyword evidence="1" id="KW-0175">Coiled coil</keyword>
<dbReference type="InterPro" id="IPR051681">
    <property type="entry name" value="Ser/Thr_Kinases-Pseudokinases"/>
</dbReference>
<dbReference type="Gene3D" id="1.10.510.10">
    <property type="entry name" value="Transferase(Phosphotransferase) domain 1"/>
    <property type="match status" value="1"/>
</dbReference>
<feature type="coiled-coil region" evidence="1">
    <location>
        <begin position="140"/>
        <end position="167"/>
    </location>
</feature>
<dbReference type="InterPro" id="IPR000719">
    <property type="entry name" value="Prot_kinase_dom"/>
</dbReference>
<feature type="compositionally biased region" description="Basic and acidic residues" evidence="2">
    <location>
        <begin position="321"/>
        <end position="339"/>
    </location>
</feature>
<dbReference type="InterPro" id="IPR011009">
    <property type="entry name" value="Kinase-like_dom_sf"/>
</dbReference>
<dbReference type="GO" id="GO:0005524">
    <property type="term" value="F:ATP binding"/>
    <property type="evidence" value="ECO:0007669"/>
    <property type="project" value="InterPro"/>
</dbReference>
<feature type="region of interest" description="Disordered" evidence="2">
    <location>
        <begin position="674"/>
        <end position="755"/>
    </location>
</feature>
<feature type="region of interest" description="Disordered" evidence="2">
    <location>
        <begin position="245"/>
        <end position="266"/>
    </location>
</feature>
<dbReference type="AlphaFoldDB" id="A0A671Q6Z9"/>
<evidence type="ECO:0000259" key="3">
    <source>
        <dbReference type="PROSITE" id="PS50011"/>
    </source>
</evidence>
<feature type="compositionally biased region" description="Basic and acidic residues" evidence="2">
    <location>
        <begin position="723"/>
        <end position="747"/>
    </location>
</feature>
<feature type="region of interest" description="Disordered" evidence="2">
    <location>
        <begin position="307"/>
        <end position="356"/>
    </location>
</feature>
<feature type="compositionally biased region" description="Polar residues" evidence="2">
    <location>
        <begin position="684"/>
        <end position="694"/>
    </location>
</feature>
<reference evidence="4" key="1">
    <citation type="submission" date="2025-08" db="UniProtKB">
        <authorList>
            <consortium name="Ensembl"/>
        </authorList>
    </citation>
    <scope>IDENTIFICATION</scope>
</reference>
<evidence type="ECO:0000313" key="5">
    <source>
        <dbReference type="Proteomes" id="UP000472260"/>
    </source>
</evidence>
<dbReference type="Ensembl" id="ENSSANT00000071634.1">
    <property type="protein sequence ID" value="ENSSANP00000067400.1"/>
    <property type="gene ID" value="ENSSANG00000033532.1"/>
</dbReference>
<dbReference type="PROSITE" id="PS50011">
    <property type="entry name" value="PROTEIN_KINASE_DOM"/>
    <property type="match status" value="1"/>
</dbReference>
<keyword evidence="5" id="KW-1185">Reference proteome</keyword>
<dbReference type="Pfam" id="PF07714">
    <property type="entry name" value="PK_Tyr_Ser-Thr"/>
    <property type="match status" value="1"/>
</dbReference>
<accession>A0A671Q6Z9</accession>
<dbReference type="PANTHER" id="PTHR44329:SF35">
    <property type="entry name" value="MITOGEN-ACTIVATED PROTEIN KINASE KINASE KINASE 9"/>
    <property type="match status" value="1"/>
</dbReference>
<organism evidence="4 5">
    <name type="scientific">Sinocyclocheilus anshuiensis</name>
    <dbReference type="NCBI Taxonomy" id="1608454"/>
    <lineage>
        <taxon>Eukaryota</taxon>
        <taxon>Metazoa</taxon>
        <taxon>Chordata</taxon>
        <taxon>Craniata</taxon>
        <taxon>Vertebrata</taxon>
        <taxon>Euteleostomi</taxon>
        <taxon>Actinopterygii</taxon>
        <taxon>Neopterygii</taxon>
        <taxon>Teleostei</taxon>
        <taxon>Ostariophysi</taxon>
        <taxon>Cypriniformes</taxon>
        <taxon>Cyprinidae</taxon>
        <taxon>Cyprininae</taxon>
        <taxon>Sinocyclocheilus</taxon>
    </lineage>
</organism>
<feature type="domain" description="Protein kinase" evidence="3">
    <location>
        <begin position="1"/>
        <end position="122"/>
    </location>
</feature>
<feature type="region of interest" description="Disordered" evidence="2">
    <location>
        <begin position="630"/>
        <end position="655"/>
    </location>
</feature>
<sequence>KVTDFGLAREWHRTTKMSAAGTYAWMAPEVIRSSTFSKGSDVWSYGVLLWELLTGEVPFRGIDGLAVAYGVAMNKLSLPIPSTCPEPFARLMEDCWNVDPHARPPFTSILDQLTAIEESGFFEMPAESFQSLQDDWKLEVQEMFDQLRAKEKELRSWEEELSRAAVQQKYQEEALRRREQELAEREIHILERELNVIIHQLYQEKPRVQNRHGKFRRSRLKLRDGNRISLPSDFQHKITVQASPSLDRRRSLLGSNSTPPNSPPVLPRLRAIQCKCVYDPNIEYPMLTVTPGVGCQAWGRNAAFQYDEDEERKTSRKKGRTQREHSADESLRTPKEGSRQRSCSAPNLRRSPRHSPAVPGVCSLAETVIPVQITILHHDCCFPSESADSPGQSYLCIPFHRDGSATDSYGMECSTTGMASDVSPSYTRRSPSGSRRSELVLLGCGAVLAAVGLGQNLLDLVRVEETVRPRWEGLFHRSGGPSRGASPPTCKLFKRESPRRPPPLPMSLTLLSLSSVSDCNSTRSLLRSDSEELLVLRPPMPPAPPPGQTPPPLNPLVNTHLESFKRHPRQSLTPTHVPSAPSAACRLHRTPSDGAIKMGCLSAHIRSCNLVSFCAFCDAVCAVTPWTLSEDPSEVPRLPDPNLIFPPTPRRRFQPERPKTLDFLARPRPCPRARCGSQWGESPAHTSSTETPSTVEFGGGVAVLPTPMEPPTPCSPWVNDSLLDQRDEGQYRDGTRPLSSDPRDSPYRVRPGFCS</sequence>
<proteinExistence type="predicted"/>
<dbReference type="Proteomes" id="UP000472260">
    <property type="component" value="Unassembled WGS sequence"/>
</dbReference>
<reference evidence="4" key="2">
    <citation type="submission" date="2025-09" db="UniProtKB">
        <authorList>
            <consortium name="Ensembl"/>
        </authorList>
    </citation>
    <scope>IDENTIFICATION</scope>
</reference>
<evidence type="ECO:0000313" key="4">
    <source>
        <dbReference type="Ensembl" id="ENSSANP00000067400.1"/>
    </source>
</evidence>
<dbReference type="PANTHER" id="PTHR44329">
    <property type="entry name" value="SERINE/THREONINE-PROTEIN KINASE TNNI3K-RELATED"/>
    <property type="match status" value="1"/>
</dbReference>
<dbReference type="GO" id="GO:0004706">
    <property type="term" value="F:JUN kinase kinase kinase activity"/>
    <property type="evidence" value="ECO:0007669"/>
    <property type="project" value="TreeGrafter"/>
</dbReference>